<dbReference type="EMBL" id="KN822040">
    <property type="protein sequence ID" value="KIM62798.1"/>
    <property type="molecule type" value="Genomic_DNA"/>
</dbReference>
<dbReference type="Proteomes" id="UP000053989">
    <property type="component" value="Unassembled WGS sequence"/>
</dbReference>
<dbReference type="OrthoDB" id="2677429at2759"/>
<dbReference type="GO" id="GO:0007015">
    <property type="term" value="P:actin filament organization"/>
    <property type="evidence" value="ECO:0007669"/>
    <property type="project" value="TreeGrafter"/>
</dbReference>
<keyword evidence="3 4" id="KW-0009">Actin-binding</keyword>
<dbReference type="GO" id="GO:0000146">
    <property type="term" value="F:microfilament motor activity"/>
    <property type="evidence" value="ECO:0007669"/>
    <property type="project" value="TreeGrafter"/>
</dbReference>
<dbReference type="SUPFAM" id="SSF52540">
    <property type="entry name" value="P-loop containing nucleoside triphosphate hydrolases"/>
    <property type="match status" value="1"/>
</dbReference>
<dbReference type="STRING" id="1036808.A0A0C2ZMI8"/>
<dbReference type="Gene3D" id="1.20.120.720">
    <property type="entry name" value="Myosin VI head, motor domain, U50 subdomain"/>
    <property type="match status" value="1"/>
</dbReference>
<dbReference type="GO" id="GO:0051015">
    <property type="term" value="F:actin filament binding"/>
    <property type="evidence" value="ECO:0007669"/>
    <property type="project" value="TreeGrafter"/>
</dbReference>
<comment type="caution">
    <text evidence="4">Lacks conserved residue(s) required for the propagation of feature annotation.</text>
</comment>
<dbReference type="GO" id="GO:0016020">
    <property type="term" value="C:membrane"/>
    <property type="evidence" value="ECO:0007669"/>
    <property type="project" value="TreeGrafter"/>
</dbReference>
<feature type="domain" description="Myosin motor" evidence="5">
    <location>
        <begin position="1"/>
        <end position="136"/>
    </location>
</feature>
<dbReference type="PANTHER" id="PTHR13140">
    <property type="entry name" value="MYOSIN"/>
    <property type="match status" value="1"/>
</dbReference>
<name>A0A0C2ZMI8_9AGAM</name>
<evidence type="ECO:0000256" key="3">
    <source>
        <dbReference type="ARBA" id="ARBA00023203"/>
    </source>
</evidence>
<feature type="non-terminal residue" evidence="6">
    <location>
        <position position="1"/>
    </location>
</feature>
<feature type="non-terminal residue" evidence="6">
    <location>
        <position position="136"/>
    </location>
</feature>
<evidence type="ECO:0000256" key="2">
    <source>
        <dbReference type="ARBA" id="ARBA00022840"/>
    </source>
</evidence>
<comment type="similarity">
    <text evidence="4">Belongs to the TRAFAC class myosin-kinesin ATPase superfamily. Myosin family.</text>
</comment>
<dbReference type="InParanoid" id="A0A0C2ZMI8"/>
<dbReference type="PROSITE" id="PS51456">
    <property type="entry name" value="MYOSIN_MOTOR"/>
    <property type="match status" value="1"/>
</dbReference>
<dbReference type="InterPro" id="IPR027417">
    <property type="entry name" value="P-loop_NTPase"/>
</dbReference>
<evidence type="ECO:0000256" key="4">
    <source>
        <dbReference type="PROSITE-ProRule" id="PRU00782"/>
    </source>
</evidence>
<dbReference type="GO" id="GO:0016459">
    <property type="term" value="C:myosin complex"/>
    <property type="evidence" value="ECO:0007669"/>
    <property type="project" value="UniProtKB-KW"/>
</dbReference>
<gene>
    <name evidence="6" type="ORF">SCLCIDRAFT_66022</name>
</gene>
<dbReference type="PANTHER" id="PTHR13140:SF550">
    <property type="entry name" value="MYOSIN-IIIB ISOFORM X1"/>
    <property type="match status" value="1"/>
</dbReference>
<dbReference type="GO" id="GO:0005737">
    <property type="term" value="C:cytoplasm"/>
    <property type="evidence" value="ECO:0007669"/>
    <property type="project" value="TreeGrafter"/>
</dbReference>
<keyword evidence="2" id="KW-0067">ATP-binding</keyword>
<keyword evidence="4" id="KW-0505">Motor protein</keyword>
<dbReference type="HOGENOM" id="CLU_1880468_0_0_1"/>
<accession>A0A0C2ZMI8</accession>
<dbReference type="GO" id="GO:0005524">
    <property type="term" value="F:ATP binding"/>
    <property type="evidence" value="ECO:0007669"/>
    <property type="project" value="UniProtKB-KW"/>
</dbReference>
<sequence length="136" mass="15091">LKVALKTIGLSKRHVAQTCQLIAAILHLGNLEFTINRSHDIDAAVVRNTDTLALVADFLSIQPSALENALSYRTKMVKKELCTVFLNPDGASDNHDDLAKTLYSLLFAWLNEHINQCLCRDDLDTFIGLFDLPGPQ</sequence>
<dbReference type="Pfam" id="PF00063">
    <property type="entry name" value="Myosin_head"/>
    <property type="match status" value="1"/>
</dbReference>
<keyword evidence="4" id="KW-0518">Myosin</keyword>
<keyword evidence="1" id="KW-0547">Nucleotide-binding</keyword>
<evidence type="ECO:0000313" key="7">
    <source>
        <dbReference type="Proteomes" id="UP000053989"/>
    </source>
</evidence>
<organism evidence="6 7">
    <name type="scientific">Scleroderma citrinum Foug A</name>
    <dbReference type="NCBI Taxonomy" id="1036808"/>
    <lineage>
        <taxon>Eukaryota</taxon>
        <taxon>Fungi</taxon>
        <taxon>Dikarya</taxon>
        <taxon>Basidiomycota</taxon>
        <taxon>Agaricomycotina</taxon>
        <taxon>Agaricomycetes</taxon>
        <taxon>Agaricomycetidae</taxon>
        <taxon>Boletales</taxon>
        <taxon>Sclerodermatineae</taxon>
        <taxon>Sclerodermataceae</taxon>
        <taxon>Scleroderma</taxon>
    </lineage>
</organism>
<evidence type="ECO:0000313" key="6">
    <source>
        <dbReference type="EMBL" id="KIM62798.1"/>
    </source>
</evidence>
<dbReference type="AlphaFoldDB" id="A0A0C2ZMI8"/>
<reference evidence="6 7" key="1">
    <citation type="submission" date="2014-04" db="EMBL/GenBank/DDBJ databases">
        <authorList>
            <consortium name="DOE Joint Genome Institute"/>
            <person name="Kuo A."/>
            <person name="Kohler A."/>
            <person name="Nagy L.G."/>
            <person name="Floudas D."/>
            <person name="Copeland A."/>
            <person name="Barry K.W."/>
            <person name="Cichocki N."/>
            <person name="Veneault-Fourrey C."/>
            <person name="LaButti K."/>
            <person name="Lindquist E.A."/>
            <person name="Lipzen A."/>
            <person name="Lundell T."/>
            <person name="Morin E."/>
            <person name="Murat C."/>
            <person name="Sun H."/>
            <person name="Tunlid A."/>
            <person name="Henrissat B."/>
            <person name="Grigoriev I.V."/>
            <person name="Hibbett D.S."/>
            <person name="Martin F."/>
            <person name="Nordberg H.P."/>
            <person name="Cantor M.N."/>
            <person name="Hua S.X."/>
        </authorList>
    </citation>
    <scope>NUCLEOTIDE SEQUENCE [LARGE SCALE GENOMIC DNA]</scope>
    <source>
        <strain evidence="6 7">Foug A</strain>
    </source>
</reference>
<proteinExistence type="inferred from homology"/>
<evidence type="ECO:0000256" key="1">
    <source>
        <dbReference type="ARBA" id="ARBA00022741"/>
    </source>
</evidence>
<keyword evidence="7" id="KW-1185">Reference proteome</keyword>
<reference evidence="7" key="2">
    <citation type="submission" date="2015-01" db="EMBL/GenBank/DDBJ databases">
        <title>Evolutionary Origins and Diversification of the Mycorrhizal Mutualists.</title>
        <authorList>
            <consortium name="DOE Joint Genome Institute"/>
            <consortium name="Mycorrhizal Genomics Consortium"/>
            <person name="Kohler A."/>
            <person name="Kuo A."/>
            <person name="Nagy L.G."/>
            <person name="Floudas D."/>
            <person name="Copeland A."/>
            <person name="Barry K.W."/>
            <person name="Cichocki N."/>
            <person name="Veneault-Fourrey C."/>
            <person name="LaButti K."/>
            <person name="Lindquist E.A."/>
            <person name="Lipzen A."/>
            <person name="Lundell T."/>
            <person name="Morin E."/>
            <person name="Murat C."/>
            <person name="Riley R."/>
            <person name="Ohm R."/>
            <person name="Sun H."/>
            <person name="Tunlid A."/>
            <person name="Henrissat B."/>
            <person name="Grigoriev I.V."/>
            <person name="Hibbett D.S."/>
            <person name="Martin F."/>
        </authorList>
    </citation>
    <scope>NUCLEOTIDE SEQUENCE [LARGE SCALE GENOMIC DNA]</scope>
    <source>
        <strain evidence="7">Foug A</strain>
    </source>
</reference>
<dbReference type="InterPro" id="IPR001609">
    <property type="entry name" value="Myosin_head_motor_dom-like"/>
</dbReference>
<evidence type="ECO:0000259" key="5">
    <source>
        <dbReference type="PROSITE" id="PS51456"/>
    </source>
</evidence>
<protein>
    <recommendedName>
        <fullName evidence="5">Myosin motor domain-containing protein</fullName>
    </recommendedName>
</protein>